<dbReference type="AlphaFoldDB" id="A0A926IAN6"/>
<evidence type="ECO:0000259" key="2">
    <source>
        <dbReference type="PROSITE" id="PS51898"/>
    </source>
</evidence>
<evidence type="ECO:0000313" key="3">
    <source>
        <dbReference type="EMBL" id="MBC8581075.1"/>
    </source>
</evidence>
<dbReference type="GO" id="GO:0003677">
    <property type="term" value="F:DNA binding"/>
    <property type="evidence" value="ECO:0007669"/>
    <property type="project" value="InterPro"/>
</dbReference>
<dbReference type="EMBL" id="JACRSY010000036">
    <property type="protein sequence ID" value="MBC8581075.1"/>
    <property type="molecule type" value="Genomic_DNA"/>
</dbReference>
<dbReference type="GO" id="GO:0015074">
    <property type="term" value="P:DNA integration"/>
    <property type="evidence" value="ECO:0007669"/>
    <property type="project" value="InterPro"/>
</dbReference>
<dbReference type="InterPro" id="IPR050090">
    <property type="entry name" value="Tyrosine_recombinase_XerCD"/>
</dbReference>
<dbReference type="PANTHER" id="PTHR30349:SF82">
    <property type="entry name" value="INTEGRASE_RECOMBINASE YOEC-RELATED"/>
    <property type="match status" value="1"/>
</dbReference>
<protein>
    <submittedName>
        <fullName evidence="3">Tyrosine-type recombinase/integrase</fullName>
    </submittedName>
</protein>
<dbReference type="SUPFAM" id="SSF56349">
    <property type="entry name" value="DNA breaking-rejoining enzymes"/>
    <property type="match status" value="1"/>
</dbReference>
<dbReference type="PROSITE" id="PS51898">
    <property type="entry name" value="TYR_RECOMBINASE"/>
    <property type="match status" value="1"/>
</dbReference>
<evidence type="ECO:0000256" key="1">
    <source>
        <dbReference type="ARBA" id="ARBA00023172"/>
    </source>
</evidence>
<comment type="caution">
    <text evidence="3">The sequence shown here is derived from an EMBL/GenBank/DDBJ whole genome shotgun (WGS) entry which is preliminary data.</text>
</comment>
<gene>
    <name evidence="3" type="ORF">H8718_16280</name>
</gene>
<dbReference type="InterPro" id="IPR011010">
    <property type="entry name" value="DNA_brk_join_enz"/>
</dbReference>
<dbReference type="Proteomes" id="UP000655830">
    <property type="component" value="Unassembled WGS sequence"/>
</dbReference>
<dbReference type="GO" id="GO:0006310">
    <property type="term" value="P:DNA recombination"/>
    <property type="evidence" value="ECO:0007669"/>
    <property type="project" value="UniProtKB-KW"/>
</dbReference>
<organism evidence="3 4">
    <name type="scientific">Zhenhengia yiwuensis</name>
    <dbReference type="NCBI Taxonomy" id="2763666"/>
    <lineage>
        <taxon>Bacteria</taxon>
        <taxon>Bacillati</taxon>
        <taxon>Bacillota</taxon>
        <taxon>Clostridia</taxon>
        <taxon>Lachnospirales</taxon>
        <taxon>Lachnospiraceae</taxon>
        <taxon>Zhenhengia</taxon>
    </lineage>
</organism>
<name>A0A926IAN6_9FIRM</name>
<keyword evidence="4" id="KW-1185">Reference proteome</keyword>
<dbReference type="InterPro" id="IPR002104">
    <property type="entry name" value="Integrase_catalytic"/>
</dbReference>
<proteinExistence type="predicted"/>
<dbReference type="PANTHER" id="PTHR30349">
    <property type="entry name" value="PHAGE INTEGRASE-RELATED"/>
    <property type="match status" value="1"/>
</dbReference>
<evidence type="ECO:0000313" key="4">
    <source>
        <dbReference type="Proteomes" id="UP000655830"/>
    </source>
</evidence>
<keyword evidence="1" id="KW-0233">DNA recombination</keyword>
<dbReference type="Gene3D" id="1.10.443.10">
    <property type="entry name" value="Intergrase catalytic core"/>
    <property type="match status" value="1"/>
</dbReference>
<accession>A0A926IAN6</accession>
<sequence length="195" mass="22987">MGKAVKPIKNIDIEINYINHLSYRDERIYCYWLIARSGAFRSTEVLGLTVGDIKRVLKKGYFDFIEQKTGKKRDVPIEPEIEKRLKEVIKDKEDWRVLMPSQKGYNQPLTYRQVQNLIVKYGLECGIRDIGTHTPRKTSAYHLFMETGGDIEEVKKLLGHDNRRDTYRYIDAVDESKRFRMKKTNNPFKKRLLGV</sequence>
<feature type="domain" description="Tyr recombinase" evidence="2">
    <location>
        <begin position="6"/>
        <end position="182"/>
    </location>
</feature>
<dbReference type="Pfam" id="PF00589">
    <property type="entry name" value="Phage_integrase"/>
    <property type="match status" value="1"/>
</dbReference>
<dbReference type="RefSeq" id="WP_249333804.1">
    <property type="nucleotide sequence ID" value="NZ_JACRSY010000036.1"/>
</dbReference>
<dbReference type="InterPro" id="IPR013762">
    <property type="entry name" value="Integrase-like_cat_sf"/>
</dbReference>
<reference evidence="3" key="1">
    <citation type="submission" date="2020-08" db="EMBL/GenBank/DDBJ databases">
        <title>Genome public.</title>
        <authorList>
            <person name="Liu C."/>
            <person name="Sun Q."/>
        </authorList>
    </citation>
    <scope>NUCLEOTIDE SEQUENCE</scope>
    <source>
        <strain evidence="3">NSJ-12</strain>
    </source>
</reference>